<evidence type="ECO:0000313" key="11">
    <source>
        <dbReference type="RefSeq" id="XP_022099576.1"/>
    </source>
</evidence>
<dbReference type="InterPro" id="IPR052207">
    <property type="entry name" value="Max-like/E-box_TFs"/>
</dbReference>
<feature type="coiled-coil region" evidence="6">
    <location>
        <begin position="149"/>
        <end position="183"/>
    </location>
</feature>
<organism evidence="10 11">
    <name type="scientific">Acanthaster planci</name>
    <name type="common">Crown-of-thorns starfish</name>
    <dbReference type="NCBI Taxonomy" id="133434"/>
    <lineage>
        <taxon>Eukaryota</taxon>
        <taxon>Metazoa</taxon>
        <taxon>Echinodermata</taxon>
        <taxon>Eleutherozoa</taxon>
        <taxon>Asterozoa</taxon>
        <taxon>Asteroidea</taxon>
        <taxon>Valvatacea</taxon>
        <taxon>Valvatida</taxon>
        <taxon>Acanthasteridae</taxon>
        <taxon>Acanthaster</taxon>
    </lineage>
</organism>
<dbReference type="SUPFAM" id="SSF47459">
    <property type="entry name" value="HLH, helix-loop-helix DNA-binding domain"/>
    <property type="match status" value="1"/>
</dbReference>
<dbReference type="GeneID" id="110984077"/>
<evidence type="ECO:0000313" key="10">
    <source>
        <dbReference type="Proteomes" id="UP000694845"/>
    </source>
</evidence>
<keyword evidence="2" id="KW-0805">Transcription regulation</keyword>
<evidence type="ECO:0000259" key="9">
    <source>
        <dbReference type="PROSITE" id="PS51340"/>
    </source>
</evidence>
<feature type="region of interest" description="Disordered" evidence="7">
    <location>
        <begin position="259"/>
        <end position="305"/>
    </location>
</feature>
<comment type="subcellular location">
    <subcellularLocation>
        <location evidence="1">Nucleus</location>
    </subcellularLocation>
</comment>
<protein>
    <submittedName>
        <fullName evidence="11">Transcription factor AP-4-like isoform X1</fullName>
    </submittedName>
</protein>
<feature type="domain" description="BHLH" evidence="8">
    <location>
        <begin position="42"/>
        <end position="93"/>
    </location>
</feature>
<feature type="domain" description="MOSC" evidence="9">
    <location>
        <begin position="277"/>
        <end position="343"/>
    </location>
</feature>
<dbReference type="GO" id="GO:0000978">
    <property type="term" value="F:RNA polymerase II cis-regulatory region sequence-specific DNA binding"/>
    <property type="evidence" value="ECO:0007669"/>
    <property type="project" value="TreeGrafter"/>
</dbReference>
<reference evidence="11" key="1">
    <citation type="submission" date="2025-08" db="UniProtKB">
        <authorList>
            <consortium name="RefSeq"/>
        </authorList>
    </citation>
    <scope>IDENTIFICATION</scope>
</reference>
<keyword evidence="6" id="KW-0175">Coiled coil</keyword>
<proteinExistence type="predicted"/>
<dbReference type="GO" id="GO:0030170">
    <property type="term" value="F:pyridoxal phosphate binding"/>
    <property type="evidence" value="ECO:0007669"/>
    <property type="project" value="InterPro"/>
</dbReference>
<sequence length="343" mass="40148">MAYYMRKMEKAYADRSDVLPNPIVTTVGRCSPNSQKEQEKRIRREIANSNERRRMQSINSGFQSLRTLLPNHDGEKLSKAAILQQTSDFIYRLEQEKTQLLNQVIHFKRIMRKYEREDPDSPSPKRRKRQDSMTDEGIGSPENFEDTNIDELKRELVDLRCQLDRERRYRMLLEEQNRSLESQLYPEKLKELAQQIKLQEQRAYEERKILEQAPPAPRPVIMQYQIPPPQTHIISPATTLTTSRQNLETIVQAIRHLEGEKTTPGNTPQQTPSHTPTPEDEARKVREDEETLSGDEDVYRKEHSERSVIVTDSETIRNVSNRVTVELLHPIDRLKTRPSIIVS</sequence>
<dbReference type="GO" id="GO:0003824">
    <property type="term" value="F:catalytic activity"/>
    <property type="evidence" value="ECO:0007669"/>
    <property type="project" value="InterPro"/>
</dbReference>
<dbReference type="Pfam" id="PF00010">
    <property type="entry name" value="HLH"/>
    <property type="match status" value="1"/>
</dbReference>
<dbReference type="PROSITE" id="PS51340">
    <property type="entry name" value="MOSC"/>
    <property type="match status" value="1"/>
</dbReference>
<dbReference type="OrthoDB" id="10029128at2759"/>
<evidence type="ECO:0000256" key="1">
    <source>
        <dbReference type="ARBA" id="ARBA00004123"/>
    </source>
</evidence>
<dbReference type="PANTHER" id="PTHR15741">
    <property type="entry name" value="BASIC HELIX-LOOP-HELIX ZIP TRANSCRIPTION FACTOR"/>
    <property type="match status" value="1"/>
</dbReference>
<dbReference type="GO" id="GO:0030151">
    <property type="term" value="F:molybdenum ion binding"/>
    <property type="evidence" value="ECO:0007669"/>
    <property type="project" value="InterPro"/>
</dbReference>
<dbReference type="GO" id="GO:0046983">
    <property type="term" value="F:protein dimerization activity"/>
    <property type="evidence" value="ECO:0007669"/>
    <property type="project" value="InterPro"/>
</dbReference>
<keyword evidence="5" id="KW-0539">Nucleus</keyword>
<dbReference type="PANTHER" id="PTHR15741:SF27">
    <property type="entry name" value="TRANSCRIPTION FACTOR AP-4"/>
    <property type="match status" value="1"/>
</dbReference>
<dbReference type="Gene3D" id="4.10.280.10">
    <property type="entry name" value="Helix-loop-helix DNA-binding domain"/>
    <property type="match status" value="1"/>
</dbReference>
<dbReference type="CTD" id="7023"/>
<accession>A0A8B7Z8H8</accession>
<gene>
    <name evidence="11" type="primary">LOC110984077</name>
</gene>
<evidence type="ECO:0000256" key="5">
    <source>
        <dbReference type="ARBA" id="ARBA00023242"/>
    </source>
</evidence>
<dbReference type="SMART" id="SM00353">
    <property type="entry name" value="HLH"/>
    <property type="match status" value="1"/>
</dbReference>
<evidence type="ECO:0000256" key="4">
    <source>
        <dbReference type="ARBA" id="ARBA00023163"/>
    </source>
</evidence>
<evidence type="ECO:0000256" key="6">
    <source>
        <dbReference type="SAM" id="Coils"/>
    </source>
</evidence>
<feature type="compositionally biased region" description="Low complexity" evidence="7">
    <location>
        <begin position="267"/>
        <end position="276"/>
    </location>
</feature>
<dbReference type="PROSITE" id="PS50888">
    <property type="entry name" value="BHLH"/>
    <property type="match status" value="1"/>
</dbReference>
<dbReference type="RefSeq" id="XP_022099576.1">
    <property type="nucleotide sequence ID" value="XM_022243884.1"/>
</dbReference>
<keyword evidence="3" id="KW-0238">DNA-binding</keyword>
<dbReference type="InterPro" id="IPR005302">
    <property type="entry name" value="MoCF_Sase_C"/>
</dbReference>
<dbReference type="AlphaFoldDB" id="A0A8B7Z8H8"/>
<evidence type="ECO:0000259" key="8">
    <source>
        <dbReference type="PROSITE" id="PS50888"/>
    </source>
</evidence>
<keyword evidence="4" id="KW-0804">Transcription</keyword>
<dbReference type="GO" id="GO:0000981">
    <property type="term" value="F:DNA-binding transcription factor activity, RNA polymerase II-specific"/>
    <property type="evidence" value="ECO:0007669"/>
    <property type="project" value="TreeGrafter"/>
</dbReference>
<dbReference type="InterPro" id="IPR036638">
    <property type="entry name" value="HLH_DNA-bd_sf"/>
</dbReference>
<evidence type="ECO:0000256" key="7">
    <source>
        <dbReference type="SAM" id="MobiDB-lite"/>
    </source>
</evidence>
<dbReference type="InterPro" id="IPR011598">
    <property type="entry name" value="bHLH_dom"/>
</dbReference>
<dbReference type="CDD" id="cd11419">
    <property type="entry name" value="bHLHzip_TFAP4"/>
    <property type="match status" value="1"/>
</dbReference>
<dbReference type="GO" id="GO:0005634">
    <property type="term" value="C:nucleus"/>
    <property type="evidence" value="ECO:0007669"/>
    <property type="project" value="UniProtKB-SubCell"/>
</dbReference>
<feature type="region of interest" description="Disordered" evidence="7">
    <location>
        <begin position="115"/>
        <end position="147"/>
    </location>
</feature>
<name>A0A8B7Z8H8_ACAPL</name>
<evidence type="ECO:0000256" key="2">
    <source>
        <dbReference type="ARBA" id="ARBA00023015"/>
    </source>
</evidence>
<keyword evidence="10" id="KW-1185">Reference proteome</keyword>
<evidence type="ECO:0000256" key="3">
    <source>
        <dbReference type="ARBA" id="ARBA00023125"/>
    </source>
</evidence>
<dbReference type="Proteomes" id="UP000694845">
    <property type="component" value="Unplaced"/>
</dbReference>
<dbReference type="KEGG" id="aplc:110984077"/>